<feature type="region of interest" description="Disordered" evidence="1">
    <location>
        <begin position="45"/>
        <end position="105"/>
    </location>
</feature>
<evidence type="ECO:0000313" key="3">
    <source>
        <dbReference type="Proteomes" id="UP000593566"/>
    </source>
</evidence>
<dbReference type="Proteomes" id="UP000593566">
    <property type="component" value="Unassembled WGS sequence"/>
</dbReference>
<proteinExistence type="predicted"/>
<dbReference type="GeneID" id="59335941"/>
<dbReference type="RefSeq" id="XP_037157068.1">
    <property type="nucleotide sequence ID" value="XM_037298433.1"/>
</dbReference>
<gene>
    <name evidence="2" type="ORF">HO133_007542</name>
</gene>
<evidence type="ECO:0000313" key="2">
    <source>
        <dbReference type="EMBL" id="KAF6229426.1"/>
    </source>
</evidence>
<accession>A0A8H6KYZ1</accession>
<protein>
    <submittedName>
        <fullName evidence="2">Uncharacterized protein</fullName>
    </submittedName>
</protein>
<dbReference type="AlphaFoldDB" id="A0A8H6KYZ1"/>
<comment type="caution">
    <text evidence="2">The sequence shown here is derived from an EMBL/GenBank/DDBJ whole genome shotgun (WGS) entry which is preliminary data.</text>
</comment>
<name>A0A8H6KYZ1_9LECA</name>
<reference evidence="2 3" key="1">
    <citation type="journal article" date="2020" name="Genomics">
        <title>Complete, high-quality genomes from long-read metagenomic sequencing of two wolf lichen thalli reveals enigmatic genome architecture.</title>
        <authorList>
            <person name="McKenzie S.K."/>
            <person name="Walston R.F."/>
            <person name="Allen J.L."/>
        </authorList>
    </citation>
    <scope>NUCLEOTIDE SEQUENCE [LARGE SCALE GENOMIC DNA]</scope>
    <source>
        <strain evidence="2">WasteWater1</strain>
    </source>
</reference>
<sequence>MEEMPTRRITRTIPFPTGPPPPDQAAQEQTMISAQFVAGDQLANTADDPKRTFAERYSTSPPDLGEQERAMVSAQLAAGDGSSHRSAPSAGAADHNFANTAHNEL</sequence>
<evidence type="ECO:0000256" key="1">
    <source>
        <dbReference type="SAM" id="MobiDB-lite"/>
    </source>
</evidence>
<feature type="region of interest" description="Disordered" evidence="1">
    <location>
        <begin position="1"/>
        <end position="26"/>
    </location>
</feature>
<keyword evidence="3" id="KW-1185">Reference proteome</keyword>
<organism evidence="2 3">
    <name type="scientific">Letharia lupina</name>
    <dbReference type="NCBI Taxonomy" id="560253"/>
    <lineage>
        <taxon>Eukaryota</taxon>
        <taxon>Fungi</taxon>
        <taxon>Dikarya</taxon>
        <taxon>Ascomycota</taxon>
        <taxon>Pezizomycotina</taxon>
        <taxon>Lecanoromycetes</taxon>
        <taxon>OSLEUM clade</taxon>
        <taxon>Lecanoromycetidae</taxon>
        <taxon>Lecanorales</taxon>
        <taxon>Lecanorineae</taxon>
        <taxon>Parmeliaceae</taxon>
        <taxon>Letharia</taxon>
    </lineage>
</organism>
<dbReference type="EMBL" id="JACCJB010000003">
    <property type="protein sequence ID" value="KAF6229426.1"/>
    <property type="molecule type" value="Genomic_DNA"/>
</dbReference>